<sequence>MPPRVTVVTPMRTSRILTIEPTADECLYALSLSQREVFDCSSCYAASCTKRKEIAPYSQCTKLNNSHAFFSATVFLQQHFEPEIIRTCISLTGVKCFIQSEIGFSFQ</sequence>
<reference evidence="1" key="1">
    <citation type="submission" date="2014-11" db="EMBL/GenBank/DDBJ databases">
        <authorList>
            <person name="Amaro Gonzalez C."/>
        </authorList>
    </citation>
    <scope>NUCLEOTIDE SEQUENCE</scope>
</reference>
<evidence type="ECO:0000313" key="1">
    <source>
        <dbReference type="EMBL" id="JAH91131.1"/>
    </source>
</evidence>
<organism evidence="1">
    <name type="scientific">Anguilla anguilla</name>
    <name type="common">European freshwater eel</name>
    <name type="synonym">Muraena anguilla</name>
    <dbReference type="NCBI Taxonomy" id="7936"/>
    <lineage>
        <taxon>Eukaryota</taxon>
        <taxon>Metazoa</taxon>
        <taxon>Chordata</taxon>
        <taxon>Craniata</taxon>
        <taxon>Vertebrata</taxon>
        <taxon>Euteleostomi</taxon>
        <taxon>Actinopterygii</taxon>
        <taxon>Neopterygii</taxon>
        <taxon>Teleostei</taxon>
        <taxon>Anguilliformes</taxon>
        <taxon>Anguillidae</taxon>
        <taxon>Anguilla</taxon>
    </lineage>
</organism>
<name>A0A0E9WLE9_ANGAN</name>
<proteinExistence type="predicted"/>
<accession>A0A0E9WLE9</accession>
<protein>
    <submittedName>
        <fullName evidence="1">Uncharacterized protein</fullName>
    </submittedName>
</protein>
<reference evidence="1" key="2">
    <citation type="journal article" date="2015" name="Fish Shellfish Immunol.">
        <title>Early steps in the European eel (Anguilla anguilla)-Vibrio vulnificus interaction in the gills: Role of the RtxA13 toxin.</title>
        <authorList>
            <person name="Callol A."/>
            <person name="Pajuelo D."/>
            <person name="Ebbesson L."/>
            <person name="Teles M."/>
            <person name="MacKenzie S."/>
            <person name="Amaro C."/>
        </authorList>
    </citation>
    <scope>NUCLEOTIDE SEQUENCE</scope>
</reference>
<dbReference type="AlphaFoldDB" id="A0A0E9WLE9"/>
<dbReference type="EMBL" id="GBXM01017446">
    <property type="protein sequence ID" value="JAH91131.1"/>
    <property type="molecule type" value="Transcribed_RNA"/>
</dbReference>